<feature type="transmembrane region" description="Helical" evidence="8">
    <location>
        <begin position="45"/>
        <end position="67"/>
    </location>
</feature>
<organism evidence="10 11">
    <name type="scientific">Aciditerrimonas ferrireducens</name>
    <dbReference type="NCBI Taxonomy" id="667306"/>
    <lineage>
        <taxon>Bacteria</taxon>
        <taxon>Bacillati</taxon>
        <taxon>Actinomycetota</taxon>
        <taxon>Acidimicrobiia</taxon>
        <taxon>Acidimicrobiales</taxon>
        <taxon>Acidimicrobiaceae</taxon>
        <taxon>Aciditerrimonas</taxon>
    </lineage>
</organism>
<dbReference type="InterPro" id="IPR036514">
    <property type="entry name" value="SGNH_hydro_sf"/>
</dbReference>
<dbReference type="EMBL" id="JBHLYQ010000021">
    <property type="protein sequence ID" value="MFC0081231.1"/>
    <property type="molecule type" value="Genomic_DNA"/>
</dbReference>
<sequence>MAPRRDTGERPGAAFEHVPALDGLRAVAVLAVLAFHGGLTGALPGGFLGVDTFFVLSGFLITSLLVAEWAARGSLDLGAFWARRARRLLPALVLLLVGVAIWTRLFAGATLAPELRLDELSTLFYVANWHFIAAGSHYFVQTGPPSPLLPTWSLAVEEQFYLLWPLVVLAVLRRSRTLWPLLGVAATGAVASALEMALLVRPGATTRVYFGTDTHAQSLLVGATAAVAVALWRQHHRAGRAGHVASSRARRLLGGLALLGAIGTALLWWRLSAQDLWTFQGGIGLAALASAAVIVPATLAPAGLVARLLRWSPLRALGQVSYALYLWHYPFDLWLTHADTGLFGWPLLGVRTAVALLVATASTLLVEQPLRAGRLLRSLRAWVLGPAALTATAVLVVAVTAVPVSAAPIPSALPRWPPTPSGPPVRVLLVGDSVALTLGLTLLPYQGRADVAISDAGLLGCGVAEGNLIRLHGQVDQVAGPGPGGTGAPGTCRVPPGPGGETWAAYWRQRMAQVHPQVVVLLAGRWETLDRTTPAGRWTSILDPSYQAYLRRMLQQAVQVATGQGARMVIETSPCFDTGEQPDGAPWPSDDPRRVALYNQLVEEVAAEHPGTVTVQHLHALVCPDGRYEASIDGVPIREVDGIHFTYQGPPDAGTVLAPLLLPLWYRLGAAVHLAAPAGR</sequence>
<protein>
    <submittedName>
        <fullName evidence="10">Acyltransferase family protein</fullName>
    </submittedName>
</protein>
<evidence type="ECO:0000313" key="10">
    <source>
        <dbReference type="EMBL" id="MFC0081231.1"/>
    </source>
</evidence>
<feature type="transmembrane region" description="Helical" evidence="8">
    <location>
        <begin position="88"/>
        <end position="107"/>
    </location>
</feature>
<evidence type="ECO:0000256" key="6">
    <source>
        <dbReference type="ARBA" id="ARBA00023136"/>
    </source>
</evidence>
<dbReference type="InterPro" id="IPR007407">
    <property type="entry name" value="DUF459"/>
</dbReference>
<proteinExistence type="predicted"/>
<keyword evidence="2" id="KW-1003">Cell membrane</keyword>
<feature type="transmembrane region" description="Helical" evidence="8">
    <location>
        <begin position="313"/>
        <end position="331"/>
    </location>
</feature>
<keyword evidence="5 8" id="KW-1133">Transmembrane helix</keyword>
<evidence type="ECO:0000256" key="4">
    <source>
        <dbReference type="ARBA" id="ARBA00022692"/>
    </source>
</evidence>
<evidence type="ECO:0000256" key="3">
    <source>
        <dbReference type="ARBA" id="ARBA00022679"/>
    </source>
</evidence>
<dbReference type="Pfam" id="PF01757">
    <property type="entry name" value="Acyl_transf_3"/>
    <property type="match status" value="1"/>
</dbReference>
<reference evidence="10 11" key="1">
    <citation type="submission" date="2024-09" db="EMBL/GenBank/DDBJ databases">
        <authorList>
            <person name="Sun Q."/>
            <person name="Mori K."/>
        </authorList>
    </citation>
    <scope>NUCLEOTIDE SEQUENCE [LARGE SCALE GENOMIC DNA]</scope>
    <source>
        <strain evidence="10 11">JCM 15389</strain>
    </source>
</reference>
<evidence type="ECO:0000256" key="2">
    <source>
        <dbReference type="ARBA" id="ARBA00022475"/>
    </source>
</evidence>
<dbReference type="PANTHER" id="PTHR23028">
    <property type="entry name" value="ACETYLTRANSFERASE"/>
    <property type="match status" value="1"/>
</dbReference>
<evidence type="ECO:0000256" key="1">
    <source>
        <dbReference type="ARBA" id="ARBA00004651"/>
    </source>
</evidence>
<evidence type="ECO:0000259" key="9">
    <source>
        <dbReference type="Pfam" id="PF01757"/>
    </source>
</evidence>
<keyword evidence="7 10" id="KW-0012">Acyltransferase</keyword>
<keyword evidence="11" id="KW-1185">Reference proteome</keyword>
<evidence type="ECO:0000256" key="5">
    <source>
        <dbReference type="ARBA" id="ARBA00022989"/>
    </source>
</evidence>
<feature type="transmembrane region" description="Helical" evidence="8">
    <location>
        <begin position="179"/>
        <end position="200"/>
    </location>
</feature>
<dbReference type="PANTHER" id="PTHR23028:SF53">
    <property type="entry name" value="ACYL_TRANSF_3 DOMAIN-CONTAINING PROTEIN"/>
    <property type="match status" value="1"/>
</dbReference>
<evidence type="ECO:0000256" key="8">
    <source>
        <dbReference type="SAM" id="Phobius"/>
    </source>
</evidence>
<accession>A0ABV6C0M2</accession>
<evidence type="ECO:0000256" key="7">
    <source>
        <dbReference type="ARBA" id="ARBA00023315"/>
    </source>
</evidence>
<dbReference type="SUPFAM" id="SSF52266">
    <property type="entry name" value="SGNH hydrolase"/>
    <property type="match status" value="1"/>
</dbReference>
<feature type="domain" description="Acyltransferase 3" evidence="9">
    <location>
        <begin position="19"/>
        <end position="361"/>
    </location>
</feature>
<feature type="transmembrane region" description="Helical" evidence="8">
    <location>
        <begin position="343"/>
        <end position="366"/>
    </location>
</feature>
<feature type="transmembrane region" description="Helical" evidence="8">
    <location>
        <begin position="215"/>
        <end position="232"/>
    </location>
</feature>
<dbReference type="Gene3D" id="3.40.50.1110">
    <property type="entry name" value="SGNH hydrolase"/>
    <property type="match status" value="1"/>
</dbReference>
<keyword evidence="3" id="KW-0808">Transferase</keyword>
<dbReference type="Pfam" id="PF04311">
    <property type="entry name" value="DUF459"/>
    <property type="match status" value="1"/>
</dbReference>
<feature type="transmembrane region" description="Helical" evidence="8">
    <location>
        <begin position="387"/>
        <end position="407"/>
    </location>
</feature>
<gene>
    <name evidence="10" type="ORF">ACFFRE_03530</name>
</gene>
<dbReference type="InterPro" id="IPR002656">
    <property type="entry name" value="Acyl_transf_3_dom"/>
</dbReference>
<feature type="transmembrane region" description="Helical" evidence="8">
    <location>
        <begin position="152"/>
        <end position="172"/>
    </location>
</feature>
<dbReference type="RefSeq" id="WP_377788273.1">
    <property type="nucleotide sequence ID" value="NZ_JBHLYQ010000021.1"/>
</dbReference>
<feature type="transmembrane region" description="Helical" evidence="8">
    <location>
        <begin position="20"/>
        <end position="39"/>
    </location>
</feature>
<feature type="transmembrane region" description="Helical" evidence="8">
    <location>
        <begin position="283"/>
        <end position="306"/>
    </location>
</feature>
<dbReference type="InterPro" id="IPR050879">
    <property type="entry name" value="Acyltransferase_3"/>
</dbReference>
<evidence type="ECO:0000313" key="11">
    <source>
        <dbReference type="Proteomes" id="UP001589788"/>
    </source>
</evidence>
<dbReference type="GO" id="GO:0016746">
    <property type="term" value="F:acyltransferase activity"/>
    <property type="evidence" value="ECO:0007669"/>
    <property type="project" value="UniProtKB-KW"/>
</dbReference>
<name>A0ABV6C0M2_9ACTN</name>
<dbReference type="Proteomes" id="UP001589788">
    <property type="component" value="Unassembled WGS sequence"/>
</dbReference>
<feature type="transmembrane region" description="Helical" evidence="8">
    <location>
        <begin position="252"/>
        <end position="271"/>
    </location>
</feature>
<keyword evidence="4 8" id="KW-0812">Transmembrane</keyword>
<comment type="caution">
    <text evidence="10">The sequence shown here is derived from an EMBL/GenBank/DDBJ whole genome shotgun (WGS) entry which is preliminary data.</text>
</comment>
<comment type="subcellular location">
    <subcellularLocation>
        <location evidence="1">Cell membrane</location>
        <topology evidence="1">Multi-pass membrane protein</topology>
    </subcellularLocation>
</comment>
<keyword evidence="6 8" id="KW-0472">Membrane</keyword>